<gene>
    <name evidence="2" type="ORF">P167DRAFT_404274</name>
</gene>
<evidence type="ECO:0000313" key="2">
    <source>
        <dbReference type="EMBL" id="RPB07441.1"/>
    </source>
</evidence>
<name>A0A3N4KGF2_9PEZI</name>
<dbReference type="AlphaFoldDB" id="A0A3N4KGF2"/>
<dbReference type="Pfam" id="PF22893">
    <property type="entry name" value="ULD_2"/>
    <property type="match status" value="1"/>
</dbReference>
<keyword evidence="3" id="KW-1185">Reference proteome</keyword>
<dbReference type="InterPro" id="IPR054464">
    <property type="entry name" value="ULD_fung"/>
</dbReference>
<reference evidence="2 3" key="1">
    <citation type="journal article" date="2018" name="Nat. Ecol. Evol.">
        <title>Pezizomycetes genomes reveal the molecular basis of ectomycorrhizal truffle lifestyle.</title>
        <authorList>
            <person name="Murat C."/>
            <person name="Payen T."/>
            <person name="Noel B."/>
            <person name="Kuo A."/>
            <person name="Morin E."/>
            <person name="Chen J."/>
            <person name="Kohler A."/>
            <person name="Krizsan K."/>
            <person name="Balestrini R."/>
            <person name="Da Silva C."/>
            <person name="Montanini B."/>
            <person name="Hainaut M."/>
            <person name="Levati E."/>
            <person name="Barry K.W."/>
            <person name="Belfiori B."/>
            <person name="Cichocki N."/>
            <person name="Clum A."/>
            <person name="Dockter R.B."/>
            <person name="Fauchery L."/>
            <person name="Guy J."/>
            <person name="Iotti M."/>
            <person name="Le Tacon F."/>
            <person name="Lindquist E.A."/>
            <person name="Lipzen A."/>
            <person name="Malagnac F."/>
            <person name="Mello A."/>
            <person name="Molinier V."/>
            <person name="Miyauchi S."/>
            <person name="Poulain J."/>
            <person name="Riccioni C."/>
            <person name="Rubini A."/>
            <person name="Sitrit Y."/>
            <person name="Splivallo R."/>
            <person name="Traeger S."/>
            <person name="Wang M."/>
            <person name="Zifcakova L."/>
            <person name="Wipf D."/>
            <person name="Zambonelli A."/>
            <person name="Paolocci F."/>
            <person name="Nowrousian M."/>
            <person name="Ottonello S."/>
            <person name="Baldrian P."/>
            <person name="Spatafora J.W."/>
            <person name="Henrissat B."/>
            <person name="Nagy L.G."/>
            <person name="Aury J.M."/>
            <person name="Wincker P."/>
            <person name="Grigoriev I.V."/>
            <person name="Bonfante P."/>
            <person name="Martin F.M."/>
        </authorList>
    </citation>
    <scope>NUCLEOTIDE SEQUENCE [LARGE SCALE GENOMIC DNA]</scope>
    <source>
        <strain evidence="2 3">CCBAS932</strain>
    </source>
</reference>
<proteinExistence type="predicted"/>
<accession>A0A3N4KGF2</accession>
<dbReference type="EMBL" id="ML119183">
    <property type="protein sequence ID" value="RPB07441.1"/>
    <property type="molecule type" value="Genomic_DNA"/>
</dbReference>
<feature type="domain" description="Ubiquitin-like" evidence="1">
    <location>
        <begin position="13"/>
        <end position="68"/>
    </location>
</feature>
<protein>
    <recommendedName>
        <fullName evidence="1">Ubiquitin-like domain-containing protein</fullName>
    </recommendedName>
</protein>
<sequence length="181" mass="20232">MGLLLSMGGIKLDFQNMVQTCFKANSAGKSFVERGEYDIINEENGALLRVEDWTVRPGMTLSMAIILRKSIKKGENDYRCPACKTQYTRPVGTAAGYDLERVQCMDKYCKRWFQISSEVTAVATIDAYTITGEQSDLSSTTSYSGEHSKVDDDLTSIQRFHIRVKEISRVIGKDQFGTSGL</sequence>
<evidence type="ECO:0000259" key="1">
    <source>
        <dbReference type="Pfam" id="PF22893"/>
    </source>
</evidence>
<dbReference type="OrthoDB" id="20872at2759"/>
<dbReference type="InParanoid" id="A0A3N4KGF2"/>
<dbReference type="Proteomes" id="UP000277580">
    <property type="component" value="Unassembled WGS sequence"/>
</dbReference>
<evidence type="ECO:0000313" key="3">
    <source>
        <dbReference type="Proteomes" id="UP000277580"/>
    </source>
</evidence>
<organism evidence="2 3">
    <name type="scientific">Morchella conica CCBAS932</name>
    <dbReference type="NCBI Taxonomy" id="1392247"/>
    <lineage>
        <taxon>Eukaryota</taxon>
        <taxon>Fungi</taxon>
        <taxon>Dikarya</taxon>
        <taxon>Ascomycota</taxon>
        <taxon>Pezizomycotina</taxon>
        <taxon>Pezizomycetes</taxon>
        <taxon>Pezizales</taxon>
        <taxon>Morchellaceae</taxon>
        <taxon>Morchella</taxon>
    </lineage>
</organism>